<dbReference type="AlphaFoldDB" id="A0A255EM58"/>
<accession>A0A255EM58</accession>
<proteinExistence type="predicted"/>
<dbReference type="EMBL" id="NMVJ01000001">
    <property type="protein sequence ID" value="OYN92584.1"/>
    <property type="molecule type" value="Genomic_DNA"/>
</dbReference>
<name>A0A255EM58_9ACTN</name>
<dbReference type="PANTHER" id="PTHR43649">
    <property type="entry name" value="ARABINOSE-BINDING PROTEIN-RELATED"/>
    <property type="match status" value="1"/>
</dbReference>
<reference evidence="1 2" key="1">
    <citation type="submission" date="2017-07" db="EMBL/GenBank/DDBJ databases">
        <title>Draft whole genome sequences of clinical Proprionibacteriaceae strains.</title>
        <authorList>
            <person name="Bernier A.-M."/>
            <person name="Bernard K."/>
            <person name="Domingo M.-C."/>
        </authorList>
    </citation>
    <scope>NUCLEOTIDE SEQUENCE [LARGE SCALE GENOMIC DNA]</scope>
    <source>
        <strain evidence="1 2">NML 150081</strain>
    </source>
</reference>
<comment type="caution">
    <text evidence="1">The sequence shown here is derived from an EMBL/GenBank/DDBJ whole genome shotgun (WGS) entry which is preliminary data.</text>
</comment>
<organism evidence="1 2">
    <name type="scientific">Parenemella sanctibonifatiensis</name>
    <dbReference type="NCBI Taxonomy" id="2016505"/>
    <lineage>
        <taxon>Bacteria</taxon>
        <taxon>Bacillati</taxon>
        <taxon>Actinomycetota</taxon>
        <taxon>Actinomycetes</taxon>
        <taxon>Propionibacteriales</taxon>
        <taxon>Propionibacteriaceae</taxon>
        <taxon>Parenemella</taxon>
    </lineage>
</organism>
<evidence type="ECO:0000313" key="2">
    <source>
        <dbReference type="Proteomes" id="UP000216300"/>
    </source>
</evidence>
<dbReference type="PROSITE" id="PS51318">
    <property type="entry name" value="TAT"/>
    <property type="match status" value="1"/>
</dbReference>
<protein>
    <recommendedName>
        <fullName evidence="3">Extracellular solute-binding protein</fullName>
    </recommendedName>
</protein>
<sequence length="449" mass="49054">MWDTGCRDSAETGRHDYPCRVPLSRRALLSAAALSVVAAGCTPVEDIATPTRRRFDNVAPAREVTWWTSTPTGEELIEEALAMRFTNANPELRVVIRRFEDQPSLMSEYEATAPAARPDLFTINSNAWFDLMQRRAILPLNELLTYTAAPSGDLRVPLVNAFMHEGEIWGLPFVMSIPAMYFNRDHWAKAQLPDNSPPLWSDLTDWATLLRQATPEVPSVYADPLLTPLAPWLLQSRLWALDGALSEGWQSRITDPQTIAALRYPQTAAAEGWLTTPDDPIQSLLDGEVSIAMGTVTDLPRVVASGANIGIGGVPGARLSGVTATVGGSGLAISSERDRSHQLTAAMFLRHTIETTISVPVARWTGAIPVRMATSVNDIVEPLAPMRHMMDLMLPNARQQDFFRTRLPGADAHISAAFAASLTGDIPTIAADLDAALQMIFDEQVQPNL</sequence>
<gene>
    <name evidence="1" type="ORF">CGZ91_03660</name>
</gene>
<dbReference type="Proteomes" id="UP000216300">
    <property type="component" value="Unassembled WGS sequence"/>
</dbReference>
<dbReference type="Gene3D" id="3.40.190.10">
    <property type="entry name" value="Periplasmic binding protein-like II"/>
    <property type="match status" value="1"/>
</dbReference>
<dbReference type="InterPro" id="IPR050490">
    <property type="entry name" value="Bact_solute-bd_prot1"/>
</dbReference>
<dbReference type="PANTHER" id="PTHR43649:SF12">
    <property type="entry name" value="DIACETYLCHITOBIOSE BINDING PROTEIN DASA"/>
    <property type="match status" value="1"/>
</dbReference>
<dbReference type="SUPFAM" id="SSF53850">
    <property type="entry name" value="Periplasmic binding protein-like II"/>
    <property type="match status" value="1"/>
</dbReference>
<dbReference type="InterPro" id="IPR006311">
    <property type="entry name" value="TAT_signal"/>
</dbReference>
<evidence type="ECO:0000313" key="1">
    <source>
        <dbReference type="EMBL" id="OYN92584.1"/>
    </source>
</evidence>
<evidence type="ECO:0008006" key="3">
    <source>
        <dbReference type="Google" id="ProtNLM"/>
    </source>
</evidence>
<keyword evidence="2" id="KW-1185">Reference proteome</keyword>
<dbReference type="InterPro" id="IPR006059">
    <property type="entry name" value="SBP"/>
</dbReference>
<dbReference type="Pfam" id="PF13416">
    <property type="entry name" value="SBP_bac_8"/>
    <property type="match status" value="1"/>
</dbReference>
<dbReference type="OrthoDB" id="2509690at2"/>